<dbReference type="InterPro" id="IPR036641">
    <property type="entry name" value="HPT_dom_sf"/>
</dbReference>
<name>A0ABZ3IST4_9FIRM</name>
<gene>
    <name evidence="12" type="primary">rcsC_12</name>
    <name evidence="12" type="ORF">SPSIL_049700</name>
</gene>
<dbReference type="Gene3D" id="3.30.565.10">
    <property type="entry name" value="Histidine kinase-like ATPase, C-terminal domain"/>
    <property type="match status" value="1"/>
</dbReference>
<protein>
    <recommendedName>
        <fullName evidence="2">histidine kinase</fullName>
        <ecNumber evidence="2">2.7.13.3</ecNumber>
    </recommendedName>
</protein>
<dbReference type="SUPFAM" id="SSF53850">
    <property type="entry name" value="Periplasmic binding protein-like II"/>
    <property type="match status" value="1"/>
</dbReference>
<dbReference type="Pfam" id="PF00512">
    <property type="entry name" value="HisKA"/>
    <property type="match status" value="1"/>
</dbReference>
<evidence type="ECO:0000259" key="9">
    <source>
        <dbReference type="PROSITE" id="PS50109"/>
    </source>
</evidence>
<dbReference type="SMART" id="SM00387">
    <property type="entry name" value="HATPase_c"/>
    <property type="match status" value="1"/>
</dbReference>
<dbReference type="SUPFAM" id="SSF47384">
    <property type="entry name" value="Homodimeric domain of signal transducing histidine kinase"/>
    <property type="match status" value="1"/>
</dbReference>
<evidence type="ECO:0000256" key="5">
    <source>
        <dbReference type="ARBA" id="ARBA00023012"/>
    </source>
</evidence>
<dbReference type="PRINTS" id="PR00344">
    <property type="entry name" value="BCTRLSENSOR"/>
</dbReference>
<feature type="modified residue" description="4-aspartylphosphate" evidence="7">
    <location>
        <position position="627"/>
    </location>
</feature>
<keyword evidence="8" id="KW-1133">Transmembrane helix</keyword>
<evidence type="ECO:0000313" key="12">
    <source>
        <dbReference type="EMBL" id="XFO68747.1"/>
    </source>
</evidence>
<dbReference type="PROSITE" id="PS50894">
    <property type="entry name" value="HPT"/>
    <property type="match status" value="1"/>
</dbReference>
<keyword evidence="8" id="KW-0472">Membrane</keyword>
<dbReference type="Pfam" id="PF01627">
    <property type="entry name" value="Hpt"/>
    <property type="match status" value="1"/>
</dbReference>
<sequence>MKLLRNIFLSIVVLPFFITICFAAQKDIQFTQMERDFIKEHPVIHLGVDPKFIPYEFIDTDGVYKGIAADYIKLISERTGLEFVVEKNLSWPEAYEKGVLKLLDALPCVSKTKEREQYFLYSEPYYSFQRVIYINENNNTIKNFADVMNRKVAVQTNSSHHSYLKAFESIKPSPYFNVAEALRAVSDGREEAFIGNLATSNYLIKANGITNLKYVKVASEEKQSLYFAVRQDWPILVSILNKALADITQEEKINIDNRWLGVENRIDYTQIIRIVGIAGAVITIILLVSLYWIVKLRREVETRKRIEEALKVAKEEAEYANHVKSTFLARMSHEIRTPLNAITGMAYVIKKTDVTTIQKVYLDKITRAARDMLGIINDILDFSKIEAGKIDIERTSFNLDDILEQLISIVSFKIDEQNIDFSMNRDPEIPTFFWGDQKRIQQVLLNIVNNAVKFTKDGAVSLTIRLVAKVKDSYIIEFSVKDTGIGMSNEQLEQLFAPFSQGDSSISRRFGGTGLGLSIVKSLVEQMGGSIEVYSAVDEGSTFNIQLTLEADRNKDYEEKKKAASVYFQNIRVLVVEKNAFYRNLLSGYLNSFNMVAEFATSEARAMELMEKVSREAGTSYNLLIVDYETPQDGGIAFCTKVKRLPWLKEIPKFIVMIPLSKEEFFKNLEDAGLDFGITKPIIPSILYNGIVEIFKINVIEMHESSALITTQNPFMVEYPYHVLIVEDNKTNQFIAQSILEQSGFRVTLADDGVEGYELFLKMQKDLDLVLMDIHMPVMSGYEATSLIRNVDSNIPIIAMTADAIAGVEEKCKSIGIDHYISKPFDPEQFVETIWQVVKPYKEGLLIKSGGEAKPEDPIKLNEGVLDEKDGIRHMGGNVDLYEMVLKEYYNENLETSLILNRTIEKENYEEAAQIVHKIKSSSGSIGAKGLHEAASNLQRSLSNGEVEIIPKLHKEFDEILKQLLSVIALRK</sequence>
<keyword evidence="8" id="KW-0812">Transmembrane</keyword>
<dbReference type="SMART" id="SM00388">
    <property type="entry name" value="HisKA"/>
    <property type="match status" value="1"/>
</dbReference>
<dbReference type="EC" id="2.7.13.3" evidence="2"/>
<evidence type="ECO:0000313" key="13">
    <source>
        <dbReference type="Proteomes" id="UP000216752"/>
    </source>
</evidence>
<evidence type="ECO:0000259" key="11">
    <source>
        <dbReference type="PROSITE" id="PS50894"/>
    </source>
</evidence>
<keyword evidence="3 7" id="KW-0597">Phosphoprotein</keyword>
<evidence type="ECO:0000256" key="6">
    <source>
        <dbReference type="PROSITE-ProRule" id="PRU00110"/>
    </source>
</evidence>
<feature type="domain" description="Response regulatory" evidence="10">
    <location>
        <begin position="572"/>
        <end position="695"/>
    </location>
</feature>
<dbReference type="InterPro" id="IPR001789">
    <property type="entry name" value="Sig_transdc_resp-reg_receiver"/>
</dbReference>
<feature type="domain" description="Histidine kinase" evidence="9">
    <location>
        <begin position="330"/>
        <end position="551"/>
    </location>
</feature>
<dbReference type="InterPro" id="IPR003661">
    <property type="entry name" value="HisK_dim/P_dom"/>
</dbReference>
<dbReference type="Proteomes" id="UP000216752">
    <property type="component" value="Chromosome"/>
</dbReference>
<dbReference type="Gene3D" id="1.10.287.130">
    <property type="match status" value="1"/>
</dbReference>
<evidence type="ECO:0000256" key="3">
    <source>
        <dbReference type="ARBA" id="ARBA00022553"/>
    </source>
</evidence>
<dbReference type="InterPro" id="IPR036890">
    <property type="entry name" value="HATPase_C_sf"/>
</dbReference>
<reference evidence="12" key="1">
    <citation type="submission" date="2024-05" db="EMBL/GenBank/DDBJ databases">
        <title>Isolation and characterization of Sporomusa carbonis sp. nov., a carboxydotrophic hydrogenogen in the genus of Sporomusa isolated from a charcoal burning pile.</title>
        <authorList>
            <person name="Boeer T."/>
            <person name="Rosenbaum F."/>
            <person name="Eysell L."/>
            <person name="Mueller V."/>
            <person name="Daniel R."/>
            <person name="Poehlein A."/>
        </authorList>
    </citation>
    <scope>NUCLEOTIDE SEQUENCE [LARGE SCALE GENOMIC DNA]</scope>
    <source>
        <strain evidence="12">DSM 10669</strain>
    </source>
</reference>
<dbReference type="SUPFAM" id="SSF52172">
    <property type="entry name" value="CheY-like"/>
    <property type="match status" value="2"/>
</dbReference>
<feature type="transmembrane region" description="Helical" evidence="8">
    <location>
        <begin position="271"/>
        <end position="294"/>
    </location>
</feature>
<dbReference type="EMBL" id="CP155573">
    <property type="protein sequence ID" value="XFO68747.1"/>
    <property type="molecule type" value="Genomic_DNA"/>
</dbReference>
<comment type="catalytic activity">
    <reaction evidence="1">
        <text>ATP + protein L-histidine = ADP + protein N-phospho-L-histidine.</text>
        <dbReference type="EC" id="2.7.13.3"/>
    </reaction>
</comment>
<dbReference type="Gene3D" id="3.40.50.2300">
    <property type="match status" value="2"/>
</dbReference>
<evidence type="ECO:0000256" key="2">
    <source>
        <dbReference type="ARBA" id="ARBA00012438"/>
    </source>
</evidence>
<dbReference type="InterPro" id="IPR008207">
    <property type="entry name" value="Sig_transdc_His_kin_Hpt_dom"/>
</dbReference>
<dbReference type="Gene3D" id="3.40.190.10">
    <property type="entry name" value="Periplasmic binding protein-like II"/>
    <property type="match status" value="2"/>
</dbReference>
<accession>A0ABZ3IST4</accession>
<dbReference type="InterPro" id="IPR005467">
    <property type="entry name" value="His_kinase_dom"/>
</dbReference>
<dbReference type="SMART" id="SM00062">
    <property type="entry name" value="PBPb"/>
    <property type="match status" value="1"/>
</dbReference>
<dbReference type="InterPro" id="IPR003594">
    <property type="entry name" value="HATPase_dom"/>
</dbReference>
<organism evidence="12 13">
    <name type="scientific">Sporomusa silvacetica DSM 10669</name>
    <dbReference type="NCBI Taxonomy" id="1123289"/>
    <lineage>
        <taxon>Bacteria</taxon>
        <taxon>Bacillati</taxon>
        <taxon>Bacillota</taxon>
        <taxon>Negativicutes</taxon>
        <taxon>Selenomonadales</taxon>
        <taxon>Sporomusaceae</taxon>
        <taxon>Sporomusa</taxon>
    </lineage>
</organism>
<evidence type="ECO:0000256" key="8">
    <source>
        <dbReference type="SAM" id="Phobius"/>
    </source>
</evidence>
<evidence type="ECO:0000259" key="10">
    <source>
        <dbReference type="PROSITE" id="PS50110"/>
    </source>
</evidence>
<keyword evidence="13" id="KW-1185">Reference proteome</keyword>
<dbReference type="Pfam" id="PF02518">
    <property type="entry name" value="HATPase_c"/>
    <property type="match status" value="1"/>
</dbReference>
<dbReference type="CDD" id="cd00082">
    <property type="entry name" value="HisKA"/>
    <property type="match status" value="1"/>
</dbReference>
<feature type="domain" description="Response regulatory" evidence="10">
    <location>
        <begin position="722"/>
        <end position="838"/>
    </location>
</feature>
<evidence type="ECO:0000256" key="4">
    <source>
        <dbReference type="ARBA" id="ARBA00022777"/>
    </source>
</evidence>
<dbReference type="CDD" id="cd16922">
    <property type="entry name" value="HATPase_EvgS-ArcB-TorS-like"/>
    <property type="match status" value="1"/>
</dbReference>
<keyword evidence="4 12" id="KW-0418">Kinase</keyword>
<dbReference type="InterPro" id="IPR011006">
    <property type="entry name" value="CheY-like_superfamily"/>
</dbReference>
<dbReference type="GO" id="GO:0004673">
    <property type="term" value="F:protein histidine kinase activity"/>
    <property type="evidence" value="ECO:0007669"/>
    <property type="project" value="UniProtKB-EC"/>
</dbReference>
<dbReference type="SUPFAM" id="SSF55874">
    <property type="entry name" value="ATPase domain of HSP90 chaperone/DNA topoisomerase II/histidine kinase"/>
    <property type="match status" value="1"/>
</dbReference>
<dbReference type="CDD" id="cd01007">
    <property type="entry name" value="PBP2_BvgS_HisK_like"/>
    <property type="match status" value="1"/>
</dbReference>
<proteinExistence type="predicted"/>
<evidence type="ECO:0000256" key="1">
    <source>
        <dbReference type="ARBA" id="ARBA00000085"/>
    </source>
</evidence>
<dbReference type="Pfam" id="PF00072">
    <property type="entry name" value="Response_reg"/>
    <property type="match status" value="1"/>
</dbReference>
<dbReference type="PANTHER" id="PTHR45339">
    <property type="entry name" value="HYBRID SIGNAL TRANSDUCTION HISTIDINE KINASE J"/>
    <property type="match status" value="1"/>
</dbReference>
<feature type="modified residue" description="4-aspartylphosphate" evidence="7">
    <location>
        <position position="773"/>
    </location>
</feature>
<dbReference type="Pfam" id="PF00497">
    <property type="entry name" value="SBP_bac_3"/>
    <property type="match status" value="1"/>
</dbReference>
<evidence type="ECO:0000256" key="7">
    <source>
        <dbReference type="PROSITE-ProRule" id="PRU00169"/>
    </source>
</evidence>
<keyword evidence="12" id="KW-0808">Transferase</keyword>
<dbReference type="InterPro" id="IPR004358">
    <property type="entry name" value="Sig_transdc_His_kin-like_C"/>
</dbReference>
<dbReference type="SMART" id="SM00448">
    <property type="entry name" value="REC"/>
    <property type="match status" value="2"/>
</dbReference>
<dbReference type="SUPFAM" id="SSF47226">
    <property type="entry name" value="Histidine-containing phosphotransfer domain, HPT domain"/>
    <property type="match status" value="1"/>
</dbReference>
<dbReference type="PROSITE" id="PS50109">
    <property type="entry name" value="HIS_KIN"/>
    <property type="match status" value="1"/>
</dbReference>
<feature type="domain" description="HPt" evidence="11">
    <location>
        <begin position="878"/>
        <end position="972"/>
    </location>
</feature>
<dbReference type="PROSITE" id="PS50110">
    <property type="entry name" value="RESPONSE_REGULATORY"/>
    <property type="match status" value="2"/>
</dbReference>
<dbReference type="RefSeq" id="WP_094606424.1">
    <property type="nucleotide sequence ID" value="NZ_CP155573.1"/>
</dbReference>
<keyword evidence="5" id="KW-0902">Two-component regulatory system</keyword>
<dbReference type="CDD" id="cd17546">
    <property type="entry name" value="REC_hyHK_CKI1_RcsC-like"/>
    <property type="match status" value="1"/>
</dbReference>
<dbReference type="InterPro" id="IPR036097">
    <property type="entry name" value="HisK_dim/P_sf"/>
</dbReference>
<feature type="modified residue" description="Phosphohistidine" evidence="6">
    <location>
        <position position="917"/>
    </location>
</feature>
<dbReference type="Gene3D" id="1.20.120.160">
    <property type="entry name" value="HPT domain"/>
    <property type="match status" value="1"/>
</dbReference>
<dbReference type="InterPro" id="IPR001638">
    <property type="entry name" value="Solute-binding_3/MltF_N"/>
</dbReference>
<dbReference type="PANTHER" id="PTHR45339:SF5">
    <property type="entry name" value="HISTIDINE KINASE"/>
    <property type="match status" value="1"/>
</dbReference>